<dbReference type="PATRIC" id="fig|52689.4.peg.3498"/>
<evidence type="ECO:0000256" key="1">
    <source>
        <dbReference type="SAM" id="Phobius"/>
    </source>
</evidence>
<accession>A0A0L6U3L0</accession>
<evidence type="ECO:0000313" key="2">
    <source>
        <dbReference type="EMBL" id="KNZ43108.1"/>
    </source>
</evidence>
<dbReference type="Pfam" id="PF09527">
    <property type="entry name" value="ATPase_gene1"/>
    <property type="match status" value="1"/>
</dbReference>
<feature type="transmembrane region" description="Helical" evidence="1">
    <location>
        <begin position="12"/>
        <end position="32"/>
    </location>
</feature>
<gene>
    <name evidence="2" type="ORF">AKG39_02870</name>
</gene>
<proteinExistence type="predicted"/>
<dbReference type="InterPro" id="IPR032820">
    <property type="entry name" value="ATPase_put"/>
</dbReference>
<dbReference type="STRING" id="52689.AKG39_02870"/>
<dbReference type="EMBL" id="LGYO01000007">
    <property type="protein sequence ID" value="KNZ43108.1"/>
    <property type="molecule type" value="Genomic_DNA"/>
</dbReference>
<dbReference type="RefSeq" id="WP_050738849.1">
    <property type="nucleotide sequence ID" value="NZ_LGYO01000007.1"/>
</dbReference>
<name>A0A0L6U3L0_9FIRM</name>
<dbReference type="AlphaFoldDB" id="A0A0L6U3L0"/>
<keyword evidence="1" id="KW-1133">Transmembrane helix</keyword>
<keyword evidence="1" id="KW-0472">Membrane</keyword>
<keyword evidence="3" id="KW-1185">Reference proteome</keyword>
<comment type="caution">
    <text evidence="2">The sequence shown here is derived from an EMBL/GenBank/DDBJ whole genome shotgun (WGS) entry which is preliminary data.</text>
</comment>
<feature type="transmembrane region" description="Helical" evidence="1">
    <location>
        <begin position="38"/>
        <end position="59"/>
    </location>
</feature>
<reference evidence="3" key="1">
    <citation type="submission" date="2015-07" db="EMBL/GenBank/DDBJ databases">
        <title>Draft genome sequence of Acetobacterium bakii DSM 8293, a potential psychrophilic chemical producer through syngas fermentation.</title>
        <authorList>
            <person name="Song Y."/>
            <person name="Hwang S."/>
            <person name="Cho B.-K."/>
        </authorList>
    </citation>
    <scope>NUCLEOTIDE SEQUENCE [LARGE SCALE GENOMIC DNA]</scope>
    <source>
        <strain evidence="3">DSM 8239</strain>
    </source>
</reference>
<dbReference type="OrthoDB" id="1778679at2"/>
<protein>
    <submittedName>
        <fullName evidence="2">Uncharacterized protein</fullName>
    </submittedName>
</protein>
<evidence type="ECO:0000313" key="3">
    <source>
        <dbReference type="Proteomes" id="UP000036873"/>
    </source>
</evidence>
<keyword evidence="1" id="KW-0812">Transmembrane</keyword>
<organism evidence="2 3">
    <name type="scientific">Acetobacterium bakii</name>
    <dbReference type="NCBI Taxonomy" id="52689"/>
    <lineage>
        <taxon>Bacteria</taxon>
        <taxon>Bacillati</taxon>
        <taxon>Bacillota</taxon>
        <taxon>Clostridia</taxon>
        <taxon>Eubacteriales</taxon>
        <taxon>Eubacteriaceae</taxon>
        <taxon>Acetobacterium</taxon>
    </lineage>
</organism>
<sequence length="92" mass="10319">MATKKNSSYQYLVMISQLGISVIVPIGLMFLLGKGLDYFFHTGNIGVIICAILGVMAGLRNLYVIPLRLNEKAQKNTQKNNEDEEDKKDENK</sequence>
<dbReference type="Proteomes" id="UP000036873">
    <property type="component" value="Unassembled WGS sequence"/>
</dbReference>